<keyword evidence="2" id="KW-0255">Endonuclease</keyword>
<dbReference type="InterPro" id="IPR035437">
    <property type="entry name" value="SNase_OB-fold_sf"/>
</dbReference>
<dbReference type="SMART" id="SM00318">
    <property type="entry name" value="SNc"/>
    <property type="match status" value="1"/>
</dbReference>
<feature type="domain" description="TNase-like" evidence="4">
    <location>
        <begin position="49"/>
        <end position="180"/>
    </location>
</feature>
<gene>
    <name evidence="5" type="ORF">SAE02_45990</name>
</gene>
<evidence type="ECO:0000256" key="3">
    <source>
        <dbReference type="ARBA" id="ARBA00022801"/>
    </source>
</evidence>
<evidence type="ECO:0000313" key="6">
    <source>
        <dbReference type="Proteomes" id="UP000321523"/>
    </source>
</evidence>
<evidence type="ECO:0000256" key="1">
    <source>
        <dbReference type="ARBA" id="ARBA00022722"/>
    </source>
</evidence>
<dbReference type="PANTHER" id="PTHR12302:SF3">
    <property type="entry name" value="SERINE_THREONINE-PROTEIN KINASE 31"/>
    <property type="match status" value="1"/>
</dbReference>
<dbReference type="GO" id="GO:0016787">
    <property type="term" value="F:hydrolase activity"/>
    <property type="evidence" value="ECO:0007669"/>
    <property type="project" value="UniProtKB-KW"/>
</dbReference>
<dbReference type="SUPFAM" id="SSF50199">
    <property type="entry name" value="Staphylococcal nuclease"/>
    <property type="match status" value="1"/>
</dbReference>
<dbReference type="Pfam" id="PF00565">
    <property type="entry name" value="SNase"/>
    <property type="match status" value="1"/>
</dbReference>
<proteinExistence type="predicted"/>
<reference evidence="5 6" key="1">
    <citation type="submission" date="2019-07" db="EMBL/GenBank/DDBJ databases">
        <title>Whole genome shotgun sequence of Skermanella aerolata NBRC 106429.</title>
        <authorList>
            <person name="Hosoyama A."/>
            <person name="Uohara A."/>
            <person name="Ohji S."/>
            <person name="Ichikawa N."/>
        </authorList>
    </citation>
    <scope>NUCLEOTIDE SEQUENCE [LARGE SCALE GENOMIC DNA]</scope>
    <source>
        <strain evidence="5 6">NBRC 106429</strain>
    </source>
</reference>
<accession>A0A512DVF2</accession>
<dbReference type="Gene3D" id="2.40.50.90">
    <property type="match status" value="1"/>
</dbReference>
<dbReference type="InterPro" id="IPR016071">
    <property type="entry name" value="Staphylococal_nuclease_OB-fold"/>
</dbReference>
<evidence type="ECO:0000256" key="2">
    <source>
        <dbReference type="ARBA" id="ARBA00022759"/>
    </source>
</evidence>
<keyword evidence="6" id="KW-1185">Reference proteome</keyword>
<sequence>MEMTGAKRILLRLITVLLVLLQTLAVPSWAAGKTGGQLEERPADGKLTEGTSARVVEVIDGDTVVLDDGKEVRLVGIQAPKLPLNRPNFKEWPLAREAKTELEKLVLSKRVTLSYGGTRMDRHGRTLAHLHTEDGIWAQGEMLSRGLARVYTFSDNRAAAPELMALEAGAREAKRGIWALNYYRVQDADGKVGPPDTYQLVEGTVAEVADVRGRFFLNFGQDFKTDFTAGISPRDAKAFASSGMDLKSLKGKRIRVRGWIDERNGPAMDLTHPEQIELLQ</sequence>
<evidence type="ECO:0000313" key="5">
    <source>
        <dbReference type="EMBL" id="GEO40451.1"/>
    </source>
</evidence>
<dbReference type="Proteomes" id="UP000321523">
    <property type="component" value="Unassembled WGS sequence"/>
</dbReference>
<comment type="caution">
    <text evidence="5">The sequence shown here is derived from an EMBL/GenBank/DDBJ whole genome shotgun (WGS) entry which is preliminary data.</text>
</comment>
<name>A0A512DVF2_9PROT</name>
<keyword evidence="3" id="KW-0378">Hydrolase</keyword>
<dbReference type="EMBL" id="BJYZ01000021">
    <property type="protein sequence ID" value="GEO40451.1"/>
    <property type="molecule type" value="Genomic_DNA"/>
</dbReference>
<dbReference type="RefSeq" id="WP_244619616.1">
    <property type="nucleotide sequence ID" value="NZ_BJYZ01000021.1"/>
</dbReference>
<dbReference type="PANTHER" id="PTHR12302">
    <property type="entry name" value="EBNA2 BINDING PROTEIN P100"/>
    <property type="match status" value="1"/>
</dbReference>
<dbReference type="AlphaFoldDB" id="A0A512DVF2"/>
<organism evidence="5 6">
    <name type="scientific">Skermanella aerolata</name>
    <dbReference type="NCBI Taxonomy" id="393310"/>
    <lineage>
        <taxon>Bacteria</taxon>
        <taxon>Pseudomonadati</taxon>
        <taxon>Pseudomonadota</taxon>
        <taxon>Alphaproteobacteria</taxon>
        <taxon>Rhodospirillales</taxon>
        <taxon>Azospirillaceae</taxon>
        <taxon>Skermanella</taxon>
    </lineage>
</organism>
<dbReference type="GO" id="GO:0004519">
    <property type="term" value="F:endonuclease activity"/>
    <property type="evidence" value="ECO:0007669"/>
    <property type="project" value="UniProtKB-KW"/>
</dbReference>
<dbReference type="PROSITE" id="PS50830">
    <property type="entry name" value="TNASE_3"/>
    <property type="match status" value="1"/>
</dbReference>
<keyword evidence="1" id="KW-0540">Nuclease</keyword>
<evidence type="ECO:0000259" key="4">
    <source>
        <dbReference type="PROSITE" id="PS50830"/>
    </source>
</evidence>
<protein>
    <submittedName>
        <fullName evidence="5">Nuclease</fullName>
    </submittedName>
</protein>